<evidence type="ECO:0000256" key="6">
    <source>
        <dbReference type="ARBA" id="ARBA00022691"/>
    </source>
</evidence>
<protein>
    <recommendedName>
        <fullName evidence="9">tRNA (guanine(10)-N(2))-methyltransferase</fullName>
        <ecNumber evidence="9">2.1.1.214</ecNumber>
    </recommendedName>
</protein>
<organism evidence="13 14">
    <name type="scientific">Babjeviella inositovora NRRL Y-12698</name>
    <dbReference type="NCBI Taxonomy" id="984486"/>
    <lineage>
        <taxon>Eukaryota</taxon>
        <taxon>Fungi</taxon>
        <taxon>Dikarya</taxon>
        <taxon>Ascomycota</taxon>
        <taxon>Saccharomycotina</taxon>
        <taxon>Pichiomycetes</taxon>
        <taxon>Serinales incertae sedis</taxon>
        <taxon>Babjeviella</taxon>
    </lineage>
</organism>
<feature type="domain" description="Ribosomal RNA large subunit methyltransferase K/L-like methyltransferase" evidence="11">
    <location>
        <begin position="187"/>
        <end position="301"/>
    </location>
</feature>
<feature type="domain" description="tRNA (guanine(10)-N(2))-methyltransferase TRMT11 N-terminal" evidence="12">
    <location>
        <begin position="2"/>
        <end position="175"/>
    </location>
</feature>
<keyword evidence="2" id="KW-0963">Cytoplasm</keyword>
<dbReference type="InterPro" id="IPR059073">
    <property type="entry name" value="TRMT11_N"/>
</dbReference>
<keyword evidence="3 10" id="KW-0820">tRNA-binding</keyword>
<dbReference type="GeneID" id="30149914"/>
<proteinExistence type="inferred from homology"/>
<name>A0A1E3QJ14_9ASCO</name>
<keyword evidence="5 10" id="KW-0808">Transferase</keyword>
<dbReference type="InterPro" id="IPR029063">
    <property type="entry name" value="SAM-dependent_MTases_sf"/>
</dbReference>
<evidence type="ECO:0000256" key="7">
    <source>
        <dbReference type="ARBA" id="ARBA00022694"/>
    </source>
</evidence>
<dbReference type="Pfam" id="PF01170">
    <property type="entry name" value="UPF0020"/>
    <property type="match status" value="1"/>
</dbReference>
<keyword evidence="8 10" id="KW-0694">RNA-binding</keyword>
<dbReference type="OrthoDB" id="296065at2759"/>
<evidence type="ECO:0000256" key="10">
    <source>
        <dbReference type="PROSITE-ProRule" id="PRU00959"/>
    </source>
</evidence>
<accession>A0A1E3QJ14</accession>
<evidence type="ECO:0000256" key="9">
    <source>
        <dbReference type="ARBA" id="ARBA00066937"/>
    </source>
</evidence>
<reference evidence="14" key="1">
    <citation type="submission" date="2016-05" db="EMBL/GenBank/DDBJ databases">
        <title>Comparative genomics of biotechnologically important yeasts.</title>
        <authorList>
            <consortium name="DOE Joint Genome Institute"/>
            <person name="Riley R."/>
            <person name="Haridas S."/>
            <person name="Wolfe K.H."/>
            <person name="Lopes M.R."/>
            <person name="Hittinger C.T."/>
            <person name="Goker M."/>
            <person name="Salamov A."/>
            <person name="Wisecaver J."/>
            <person name="Long T.M."/>
            <person name="Aerts A.L."/>
            <person name="Barry K."/>
            <person name="Choi C."/>
            <person name="Clum A."/>
            <person name="Coughlan A.Y."/>
            <person name="Deshpande S."/>
            <person name="Douglass A.P."/>
            <person name="Hanson S.J."/>
            <person name="Klenk H.-P."/>
            <person name="Labutti K."/>
            <person name="Lapidus A."/>
            <person name="Lindquist E."/>
            <person name="Lipzen A."/>
            <person name="Meier-Kolthoff J.P."/>
            <person name="Ohm R.A."/>
            <person name="Otillar R.P."/>
            <person name="Pangilinan J."/>
            <person name="Peng Y."/>
            <person name="Rokas A."/>
            <person name="Rosa C.A."/>
            <person name="Scheuner C."/>
            <person name="Sibirny A.A."/>
            <person name="Slot J.C."/>
            <person name="Stielow J.B."/>
            <person name="Sun H."/>
            <person name="Kurtzman C.P."/>
            <person name="Blackwell M."/>
            <person name="Grigoriev I.V."/>
            <person name="Jeffries T.W."/>
        </authorList>
    </citation>
    <scope>NUCLEOTIDE SEQUENCE [LARGE SCALE GENOMIC DNA]</scope>
    <source>
        <strain evidence="14">NRRL Y-12698</strain>
    </source>
</reference>
<dbReference type="Gene3D" id="3.40.50.150">
    <property type="entry name" value="Vaccinia Virus protein VP39"/>
    <property type="match status" value="1"/>
</dbReference>
<evidence type="ECO:0000313" key="14">
    <source>
        <dbReference type="Proteomes" id="UP000094336"/>
    </source>
</evidence>
<keyword evidence="7 10" id="KW-0819">tRNA processing</keyword>
<evidence type="ECO:0000256" key="2">
    <source>
        <dbReference type="ARBA" id="ARBA00022490"/>
    </source>
</evidence>
<dbReference type="STRING" id="984486.A0A1E3QJ14"/>
<dbReference type="GO" id="GO:0043528">
    <property type="term" value="C:tRNA (m2G10) methyltransferase complex"/>
    <property type="evidence" value="ECO:0007669"/>
    <property type="project" value="EnsemblFungi"/>
</dbReference>
<dbReference type="PANTHER" id="PTHR13370">
    <property type="entry name" value="RNA METHYLASE-RELATED"/>
    <property type="match status" value="1"/>
</dbReference>
<dbReference type="InterPro" id="IPR016691">
    <property type="entry name" value="TRMT11"/>
</dbReference>
<dbReference type="EMBL" id="KV454443">
    <property type="protein sequence ID" value="ODQ77062.1"/>
    <property type="molecule type" value="Genomic_DNA"/>
</dbReference>
<sequence>MKQYLIYFAQAYTNFRLPELESLAVLHSIKVDLSHHSELTPFLIVELENDEQAKKLVERAMLTRGIYELWGSTGNDSVSQLHENIQSQSFFEERIRIYEQNSFKFEFIGFKGSREKKEMVDIIESFQYTAFKGPVRMKNPDQVFTVLEEYTVQGQNSTDKPDRMWFGRQISLTDRTTGVLDEYDLRRRKYIGTTSFDAELALVSCNIGGVDKGKIMCDPFTGTGSFLVAAAHYGGIAFGSDIDVRALKGKGQRTIQANFKQYGTSLYLGDIFTMDFTHNCFRKDFVIDSIICDPPYGIREGLKVCGVKDAAKAEGKENVIINGEKAFLRKDFVQPKKPYELSALLDDLLQFASERLPVGGRVAFWTPTADDDFIPTQIPQHEQLELLYNLEQNFHKWSRRLLVYVKRDASYKGVTKNATVGDNFRERYFQSFN</sequence>
<dbReference type="Proteomes" id="UP000094336">
    <property type="component" value="Unassembled WGS sequence"/>
</dbReference>
<dbReference type="GO" id="GO:0030488">
    <property type="term" value="P:tRNA methylation"/>
    <property type="evidence" value="ECO:0007669"/>
    <property type="project" value="EnsemblFungi"/>
</dbReference>
<evidence type="ECO:0000256" key="8">
    <source>
        <dbReference type="ARBA" id="ARBA00022884"/>
    </source>
</evidence>
<dbReference type="SUPFAM" id="SSF53335">
    <property type="entry name" value="S-adenosyl-L-methionine-dependent methyltransferases"/>
    <property type="match status" value="1"/>
</dbReference>
<evidence type="ECO:0000256" key="1">
    <source>
        <dbReference type="ARBA" id="ARBA00004496"/>
    </source>
</evidence>
<evidence type="ECO:0000256" key="3">
    <source>
        <dbReference type="ARBA" id="ARBA00022555"/>
    </source>
</evidence>
<dbReference type="GO" id="GO:0160102">
    <property type="term" value="F:tRNA (guanine(10)-N2)-methyltransferase activity"/>
    <property type="evidence" value="ECO:0007669"/>
    <property type="project" value="UniProtKB-EC"/>
</dbReference>
<comment type="similarity">
    <text evidence="10">Belongs to the class I-like SAM-binding methyltransferase superfamily. TRM11 methyltransferase family.</text>
</comment>
<dbReference type="PIRSF" id="PIRSF017259">
    <property type="entry name" value="tRNA_mtfrase_TRM11"/>
    <property type="match status" value="1"/>
</dbReference>
<evidence type="ECO:0000256" key="4">
    <source>
        <dbReference type="ARBA" id="ARBA00022603"/>
    </source>
</evidence>
<keyword evidence="14" id="KW-1185">Reference proteome</keyword>
<dbReference type="Pfam" id="PF25904">
    <property type="entry name" value="Tmrp11_N"/>
    <property type="match status" value="1"/>
</dbReference>
<dbReference type="EC" id="2.1.1.214" evidence="9"/>
<gene>
    <name evidence="13" type="ORF">BABINDRAFT_42226</name>
</gene>
<evidence type="ECO:0000259" key="12">
    <source>
        <dbReference type="Pfam" id="PF25904"/>
    </source>
</evidence>
<dbReference type="GO" id="GO:0000049">
    <property type="term" value="F:tRNA binding"/>
    <property type="evidence" value="ECO:0007669"/>
    <property type="project" value="UniProtKB-UniRule"/>
</dbReference>
<evidence type="ECO:0000313" key="13">
    <source>
        <dbReference type="EMBL" id="ODQ77062.1"/>
    </source>
</evidence>
<comment type="subcellular location">
    <subcellularLocation>
        <location evidence="1">Cytoplasm</location>
    </subcellularLocation>
</comment>
<dbReference type="PROSITE" id="PS51627">
    <property type="entry name" value="SAM_MT_TRM11"/>
    <property type="match status" value="1"/>
</dbReference>
<dbReference type="PROSITE" id="PS00092">
    <property type="entry name" value="N6_MTASE"/>
    <property type="match status" value="1"/>
</dbReference>
<dbReference type="RefSeq" id="XP_018982390.1">
    <property type="nucleotide sequence ID" value="XM_019132061.1"/>
</dbReference>
<dbReference type="InterPro" id="IPR002052">
    <property type="entry name" value="DNA_methylase_N6_adenine_CS"/>
</dbReference>
<dbReference type="AlphaFoldDB" id="A0A1E3QJ14"/>
<evidence type="ECO:0000259" key="11">
    <source>
        <dbReference type="Pfam" id="PF01170"/>
    </source>
</evidence>
<dbReference type="PANTHER" id="PTHR13370:SF3">
    <property type="entry name" value="TRNA (GUANINE(10)-N2)-METHYLTRANSFERASE HOMOLOG"/>
    <property type="match status" value="1"/>
</dbReference>
<dbReference type="InterPro" id="IPR000241">
    <property type="entry name" value="RlmKL-like_Mtase"/>
</dbReference>
<dbReference type="GO" id="GO:0005737">
    <property type="term" value="C:cytoplasm"/>
    <property type="evidence" value="ECO:0007669"/>
    <property type="project" value="UniProtKB-SubCell"/>
</dbReference>
<dbReference type="FunFam" id="3.40.50.150:FF:000260">
    <property type="entry name" value="RNA methylase family protein"/>
    <property type="match status" value="1"/>
</dbReference>
<evidence type="ECO:0000256" key="5">
    <source>
        <dbReference type="ARBA" id="ARBA00022679"/>
    </source>
</evidence>
<keyword evidence="6 10" id="KW-0949">S-adenosyl-L-methionine</keyword>
<keyword evidence="4 10" id="KW-0489">Methyltransferase</keyword>